<evidence type="ECO:0000313" key="4">
    <source>
        <dbReference type="Proteomes" id="UP000218887"/>
    </source>
</evidence>
<dbReference type="SUPFAM" id="SSF47413">
    <property type="entry name" value="lambda repressor-like DNA-binding domains"/>
    <property type="match status" value="1"/>
</dbReference>
<feature type="compositionally biased region" description="Acidic residues" evidence="1">
    <location>
        <begin position="162"/>
        <end position="189"/>
    </location>
</feature>
<dbReference type="AlphaFoldDB" id="A0A2A2IFD7"/>
<dbReference type="EMBL" id="NPOA01000005">
    <property type="protein sequence ID" value="PAV30068.1"/>
    <property type="molecule type" value="Genomic_DNA"/>
</dbReference>
<feature type="region of interest" description="Disordered" evidence="1">
    <location>
        <begin position="135"/>
        <end position="208"/>
    </location>
</feature>
<dbReference type="InterPro" id="IPR050400">
    <property type="entry name" value="Bact_Cytoskel_RodZ"/>
</dbReference>
<dbReference type="OrthoDB" id="9797543at2"/>
<keyword evidence="2" id="KW-0812">Transmembrane</keyword>
<sequence length="302" mass="34346">MEIGARLKEAREANNISLDSLQETTKIQKRYLLAIEEGNFHILPGKFYARAFIKEYANAVGLNPNDLLEEYKEEIPKTEEENDLQYTRIQRSRKENNSDKNSAIFSIIPTIIVVLLIIGIIFVAWYLIKETMSEDGSAPQEEPNDNITINYPDDNTEQNNNTEDEGTEATEDSNTEETGEDEQTEEGSESELSLVEEGSGSVPVSTFELNNPGEEVLLTIESEGYSWLDVKNGNDEIFYGKAFSEEEEPLEFDMTGEDRIYLNIGHAPDIKVQINGIELEYPVDPNEFVLQRIWINLNQETE</sequence>
<dbReference type="Gene3D" id="1.10.260.40">
    <property type="entry name" value="lambda repressor-like DNA-binding domains"/>
    <property type="match status" value="1"/>
</dbReference>
<feature type="compositionally biased region" description="Low complexity" evidence="1">
    <location>
        <begin position="190"/>
        <end position="202"/>
    </location>
</feature>
<keyword evidence="2" id="KW-0472">Membrane</keyword>
<evidence type="ECO:0000256" key="2">
    <source>
        <dbReference type="SAM" id="Phobius"/>
    </source>
</evidence>
<comment type="caution">
    <text evidence="3">The sequence shown here is derived from an EMBL/GenBank/DDBJ whole genome shotgun (WGS) entry which is preliminary data.</text>
</comment>
<accession>A0A2A2IFD7</accession>
<evidence type="ECO:0000256" key="1">
    <source>
        <dbReference type="SAM" id="MobiDB-lite"/>
    </source>
</evidence>
<keyword evidence="4" id="KW-1185">Reference proteome</keyword>
<protein>
    <submittedName>
        <fullName evidence="3">Helix-turn-helix domain-containing protein</fullName>
    </submittedName>
</protein>
<dbReference type="InterPro" id="IPR010982">
    <property type="entry name" value="Lambda_DNA-bd_dom_sf"/>
</dbReference>
<dbReference type="CDD" id="cd00093">
    <property type="entry name" value="HTH_XRE"/>
    <property type="match status" value="1"/>
</dbReference>
<organism evidence="3 4">
    <name type="scientific">Virgibacillus profundi</name>
    <dbReference type="NCBI Taxonomy" id="2024555"/>
    <lineage>
        <taxon>Bacteria</taxon>
        <taxon>Bacillati</taxon>
        <taxon>Bacillota</taxon>
        <taxon>Bacilli</taxon>
        <taxon>Bacillales</taxon>
        <taxon>Bacillaceae</taxon>
        <taxon>Virgibacillus</taxon>
    </lineage>
</organism>
<dbReference type="PANTHER" id="PTHR34475">
    <property type="match status" value="1"/>
</dbReference>
<dbReference type="Pfam" id="PF13413">
    <property type="entry name" value="HTH_25"/>
    <property type="match status" value="1"/>
</dbReference>
<dbReference type="RefSeq" id="WP_095655264.1">
    <property type="nucleotide sequence ID" value="NZ_NPOA01000005.1"/>
</dbReference>
<dbReference type="PANTHER" id="PTHR34475:SF1">
    <property type="entry name" value="CYTOSKELETON PROTEIN RODZ"/>
    <property type="match status" value="1"/>
</dbReference>
<name>A0A2A2IFD7_9BACI</name>
<dbReference type="GO" id="GO:0003677">
    <property type="term" value="F:DNA binding"/>
    <property type="evidence" value="ECO:0007669"/>
    <property type="project" value="InterPro"/>
</dbReference>
<gene>
    <name evidence="3" type="ORF">CIL05_09325</name>
</gene>
<feature type="transmembrane region" description="Helical" evidence="2">
    <location>
        <begin position="103"/>
        <end position="128"/>
    </location>
</feature>
<evidence type="ECO:0000313" key="3">
    <source>
        <dbReference type="EMBL" id="PAV30068.1"/>
    </source>
</evidence>
<dbReference type="Proteomes" id="UP000218887">
    <property type="component" value="Unassembled WGS sequence"/>
</dbReference>
<reference evidence="3 4" key="1">
    <citation type="submission" date="2017-08" db="EMBL/GenBank/DDBJ databases">
        <title>Virgibacillus indicus sp. nov. and Virgibacillus profoundi sp. nov, two moderately halophilic bacteria isolated from marine sediment by using the Microfluidic Streak Plate.</title>
        <authorList>
            <person name="Xu B."/>
            <person name="Hu B."/>
            <person name="Wang J."/>
            <person name="Zhu Y."/>
            <person name="Huang L."/>
            <person name="Du W."/>
            <person name="Huang Y."/>
        </authorList>
    </citation>
    <scope>NUCLEOTIDE SEQUENCE [LARGE SCALE GENOMIC DNA]</scope>
    <source>
        <strain evidence="3 4">IO3-P3-H5</strain>
    </source>
</reference>
<keyword evidence="2" id="KW-1133">Transmembrane helix</keyword>
<proteinExistence type="predicted"/>
<dbReference type="InterPro" id="IPR001387">
    <property type="entry name" value="Cro/C1-type_HTH"/>
</dbReference>